<dbReference type="RefSeq" id="XP_008561528.1">
    <property type="nucleotide sequence ID" value="XM_008563306.1"/>
</dbReference>
<evidence type="ECO:0000256" key="5">
    <source>
        <dbReference type="ARBA" id="ARBA00023170"/>
    </source>
</evidence>
<dbReference type="PANTHER" id="PTHR46330">
    <property type="entry name" value="TUMOR NECROSIS FACTOR RECEPTOR SUPERFAMILY MEMBER 10B"/>
    <property type="match status" value="1"/>
</dbReference>
<keyword evidence="7" id="KW-0812">Transmembrane</keyword>
<keyword evidence="5" id="KW-0675">Receptor</keyword>
<dbReference type="GeneID" id="103581487"/>
<evidence type="ECO:0000313" key="9">
    <source>
        <dbReference type="RefSeq" id="XP_008561528.1"/>
    </source>
</evidence>
<accession>A0ABM0PZI7</accession>
<keyword evidence="6" id="KW-0325">Glycoprotein</keyword>
<reference evidence="9" key="1">
    <citation type="submission" date="2025-08" db="UniProtKB">
        <authorList>
            <consortium name="RefSeq"/>
        </authorList>
    </citation>
    <scope>IDENTIFICATION</scope>
</reference>
<sequence>MCQKCSTGCPSGMVEKNPCTPWRDLMCVPKESGNKNSYNWVIVPASLRVVALVVVVLVVVALVFGVILTWKKIPLYLKSICLRCGGDPKCVDTTLYIGLGALGGL</sequence>
<dbReference type="PANTHER" id="PTHR46330:SF1">
    <property type="entry name" value="TUMOR NECROSIS FACTOR RECEPTOR SUPERFAMILY MEMBER 10B"/>
    <property type="match status" value="1"/>
</dbReference>
<evidence type="ECO:0000256" key="4">
    <source>
        <dbReference type="ARBA" id="ARBA00023157"/>
    </source>
</evidence>
<keyword evidence="3 7" id="KW-0472">Membrane</keyword>
<evidence type="ECO:0000313" key="8">
    <source>
        <dbReference type="Proteomes" id="UP000694923"/>
    </source>
</evidence>
<evidence type="ECO:0000256" key="6">
    <source>
        <dbReference type="ARBA" id="ARBA00023180"/>
    </source>
</evidence>
<feature type="transmembrane region" description="Helical" evidence="7">
    <location>
        <begin position="49"/>
        <end position="70"/>
    </location>
</feature>
<organism evidence="8 9">
    <name type="scientific">Galeopterus variegatus</name>
    <name type="common">Malayan flying lemur</name>
    <name type="synonym">Cynocephalus variegatus</name>
    <dbReference type="NCBI Taxonomy" id="482537"/>
    <lineage>
        <taxon>Eukaryota</taxon>
        <taxon>Metazoa</taxon>
        <taxon>Chordata</taxon>
        <taxon>Craniata</taxon>
        <taxon>Vertebrata</taxon>
        <taxon>Euteleostomi</taxon>
        <taxon>Mammalia</taxon>
        <taxon>Eutheria</taxon>
        <taxon>Euarchontoglires</taxon>
        <taxon>Dermoptera</taxon>
        <taxon>Cynocephalidae</taxon>
        <taxon>Galeopterus</taxon>
    </lineage>
</organism>
<dbReference type="Proteomes" id="UP000694923">
    <property type="component" value="Unplaced"/>
</dbReference>
<gene>
    <name evidence="9" type="primary">LOC103581487</name>
</gene>
<protein>
    <submittedName>
        <fullName evidence="9">Tumor necrosis factor receptor superfamily member 10B-like</fullName>
    </submittedName>
</protein>
<proteinExistence type="predicted"/>
<evidence type="ECO:0000256" key="1">
    <source>
        <dbReference type="ARBA" id="ARBA00004370"/>
    </source>
</evidence>
<dbReference type="InterPro" id="IPR052491">
    <property type="entry name" value="TNFRSF10"/>
</dbReference>
<keyword evidence="7" id="KW-1133">Transmembrane helix</keyword>
<evidence type="ECO:0000256" key="2">
    <source>
        <dbReference type="ARBA" id="ARBA00022737"/>
    </source>
</evidence>
<dbReference type="Gene3D" id="2.10.50.10">
    <property type="entry name" value="Tumor Necrosis Factor Receptor, subunit A, domain 2"/>
    <property type="match status" value="1"/>
</dbReference>
<name>A0ABM0PZI7_GALVR</name>
<dbReference type="SUPFAM" id="SSF57586">
    <property type="entry name" value="TNF receptor-like"/>
    <property type="match status" value="1"/>
</dbReference>
<keyword evidence="2" id="KW-0677">Repeat</keyword>
<keyword evidence="8" id="KW-1185">Reference proteome</keyword>
<evidence type="ECO:0000256" key="7">
    <source>
        <dbReference type="SAM" id="Phobius"/>
    </source>
</evidence>
<evidence type="ECO:0000256" key="3">
    <source>
        <dbReference type="ARBA" id="ARBA00023136"/>
    </source>
</evidence>
<keyword evidence="4" id="KW-1015">Disulfide bond</keyword>
<comment type="subcellular location">
    <subcellularLocation>
        <location evidence="1">Membrane</location>
    </subcellularLocation>
</comment>